<dbReference type="SUPFAM" id="SSF46689">
    <property type="entry name" value="Homeodomain-like"/>
    <property type="match status" value="1"/>
</dbReference>
<sequence>MKKEQALINVSKRKGHYFQRPFSSSFYQLLVFEGEGRFEVDLTEYSCSGKTVLCLAPYQHFKWKSAPLTAMQQLEFHGDFYCIEYHKEEVACNGLLFNNIYLVPHVRLAPAVFNEVCAVFAKIEKEQRVGAVFSTAVLKAYLQLVLALCSKEKKAFLDKRTAQMPVPEGDRAFQQLLEQYYLTERTPAFYAAQLSLSVDAFSKKIRRGFGKTPSKLIQDRVILEAKKLLHLSRKSVKEIAAQLKFEDVFYFSRYFKKHTGCAPTVFRSQTGISIVAK</sequence>
<keyword evidence="2" id="KW-0238">DNA-binding</keyword>
<dbReference type="Gene3D" id="1.10.10.60">
    <property type="entry name" value="Homeodomain-like"/>
    <property type="match status" value="1"/>
</dbReference>
<evidence type="ECO:0000256" key="1">
    <source>
        <dbReference type="ARBA" id="ARBA00023015"/>
    </source>
</evidence>
<keyword evidence="3" id="KW-0804">Transcription</keyword>
<dbReference type="InterPro" id="IPR018060">
    <property type="entry name" value="HTH_AraC"/>
</dbReference>
<evidence type="ECO:0000313" key="6">
    <source>
        <dbReference type="Proteomes" id="UP001199816"/>
    </source>
</evidence>
<keyword evidence="6" id="KW-1185">Reference proteome</keyword>
<dbReference type="RefSeq" id="WP_231008161.1">
    <property type="nucleotide sequence ID" value="NZ_JAJNEC010000007.1"/>
</dbReference>
<evidence type="ECO:0000313" key="5">
    <source>
        <dbReference type="EMBL" id="MCD2425618.1"/>
    </source>
</evidence>
<protein>
    <submittedName>
        <fullName evidence="5">AraC family transcriptional regulator</fullName>
    </submittedName>
</protein>
<accession>A0ABS8PZ45</accession>
<dbReference type="Proteomes" id="UP001199816">
    <property type="component" value="Unassembled WGS sequence"/>
</dbReference>
<dbReference type="InterPro" id="IPR037923">
    <property type="entry name" value="HTH-like"/>
</dbReference>
<dbReference type="SUPFAM" id="SSF51215">
    <property type="entry name" value="Regulatory protein AraC"/>
    <property type="match status" value="1"/>
</dbReference>
<evidence type="ECO:0000256" key="3">
    <source>
        <dbReference type="ARBA" id="ARBA00023163"/>
    </source>
</evidence>
<evidence type="ECO:0000259" key="4">
    <source>
        <dbReference type="PROSITE" id="PS01124"/>
    </source>
</evidence>
<gene>
    <name evidence="5" type="ORF">LQ567_22735</name>
</gene>
<dbReference type="SMART" id="SM00342">
    <property type="entry name" value="HTH_ARAC"/>
    <property type="match status" value="1"/>
</dbReference>
<dbReference type="PANTHER" id="PTHR43280">
    <property type="entry name" value="ARAC-FAMILY TRANSCRIPTIONAL REGULATOR"/>
    <property type="match status" value="1"/>
</dbReference>
<organism evidence="5 6">
    <name type="scientific">Niabella pedocola</name>
    <dbReference type="NCBI Taxonomy" id="1752077"/>
    <lineage>
        <taxon>Bacteria</taxon>
        <taxon>Pseudomonadati</taxon>
        <taxon>Bacteroidota</taxon>
        <taxon>Chitinophagia</taxon>
        <taxon>Chitinophagales</taxon>
        <taxon>Chitinophagaceae</taxon>
        <taxon>Niabella</taxon>
    </lineage>
</organism>
<keyword evidence="1" id="KW-0805">Transcription regulation</keyword>
<evidence type="ECO:0000256" key="2">
    <source>
        <dbReference type="ARBA" id="ARBA00023125"/>
    </source>
</evidence>
<feature type="domain" description="HTH araC/xylS-type" evidence="4">
    <location>
        <begin position="171"/>
        <end position="269"/>
    </location>
</feature>
<dbReference type="PROSITE" id="PS01124">
    <property type="entry name" value="HTH_ARAC_FAMILY_2"/>
    <property type="match status" value="1"/>
</dbReference>
<dbReference type="InterPro" id="IPR009057">
    <property type="entry name" value="Homeodomain-like_sf"/>
</dbReference>
<proteinExistence type="predicted"/>
<dbReference type="Pfam" id="PF12833">
    <property type="entry name" value="HTH_18"/>
    <property type="match status" value="1"/>
</dbReference>
<reference evidence="5 6" key="1">
    <citation type="submission" date="2021-11" db="EMBL/GenBank/DDBJ databases">
        <title>Genomic of Niabella pedocola.</title>
        <authorList>
            <person name="Wu T."/>
        </authorList>
    </citation>
    <scope>NUCLEOTIDE SEQUENCE [LARGE SCALE GENOMIC DNA]</scope>
    <source>
        <strain evidence="5 6">JCM 31011</strain>
    </source>
</reference>
<dbReference type="EMBL" id="JAJNEC010000007">
    <property type="protein sequence ID" value="MCD2425618.1"/>
    <property type="molecule type" value="Genomic_DNA"/>
</dbReference>
<dbReference type="PANTHER" id="PTHR43280:SF32">
    <property type="entry name" value="TRANSCRIPTIONAL REGULATORY PROTEIN"/>
    <property type="match status" value="1"/>
</dbReference>
<comment type="caution">
    <text evidence="5">The sequence shown here is derived from an EMBL/GenBank/DDBJ whole genome shotgun (WGS) entry which is preliminary data.</text>
</comment>
<name>A0ABS8PZ45_9BACT</name>